<dbReference type="Proteomes" id="UP000326702">
    <property type="component" value="Chromosome"/>
</dbReference>
<dbReference type="Pfam" id="PF01610">
    <property type="entry name" value="DDE_Tnp_ISL3"/>
    <property type="match status" value="1"/>
</dbReference>
<evidence type="ECO:0000313" key="2">
    <source>
        <dbReference type="EMBL" id="QFU96542.1"/>
    </source>
</evidence>
<proteinExistence type="predicted"/>
<dbReference type="KEGG" id="lxl:KDY119_00026"/>
<dbReference type="EMBL" id="CP045529">
    <property type="protein sequence ID" value="QFU96542.1"/>
    <property type="molecule type" value="Genomic_DNA"/>
</dbReference>
<gene>
    <name evidence="2" type="ORF">KDY119_00026</name>
</gene>
<feature type="domain" description="Transposase IS204/IS1001/IS1096/IS1165 DDE" evidence="1">
    <location>
        <begin position="66"/>
        <end position="160"/>
    </location>
</feature>
<evidence type="ECO:0000313" key="3">
    <source>
        <dbReference type="Proteomes" id="UP000326702"/>
    </source>
</evidence>
<evidence type="ECO:0000259" key="1">
    <source>
        <dbReference type="Pfam" id="PF01610"/>
    </source>
</evidence>
<name>A0A5P9Q657_9MICO</name>
<sequence>MLVRPRGSLACLAIDWAIDQLCYEHATTSGPGAQAHGRLENLRHAVGAVLERRAGDESRFVGVRALGIDEHVWRHGDGRTKGPKEPTGMVDLSREAGRVHARLLDLVPGRSKNAYADWLYGRGDGFRANIAVAALDPFGGYKAAINDRLADATAVLDAFH</sequence>
<dbReference type="AlphaFoldDB" id="A0A5P9Q657"/>
<keyword evidence="3" id="KW-1185">Reference proteome</keyword>
<protein>
    <recommendedName>
        <fullName evidence="1">Transposase IS204/IS1001/IS1096/IS1165 DDE domain-containing protein</fullName>
    </recommendedName>
</protein>
<dbReference type="OrthoDB" id="3255666at2"/>
<reference evidence="2 3" key="1">
    <citation type="submission" date="2019-10" db="EMBL/GenBank/DDBJ databases">
        <title>Genome sequence of Luteimicrobium xylanilyticum HY-24.</title>
        <authorList>
            <person name="Kim D.Y."/>
            <person name="Park H.-Y."/>
        </authorList>
    </citation>
    <scope>NUCLEOTIDE SEQUENCE [LARGE SCALE GENOMIC DNA]</scope>
    <source>
        <strain evidence="2 3">HY-24</strain>
    </source>
</reference>
<dbReference type="InterPro" id="IPR002560">
    <property type="entry name" value="Transposase_DDE"/>
</dbReference>
<accession>A0A5P9Q657</accession>
<organism evidence="2 3">
    <name type="scientific">Luteimicrobium xylanilyticum</name>
    <dbReference type="NCBI Taxonomy" id="1133546"/>
    <lineage>
        <taxon>Bacteria</taxon>
        <taxon>Bacillati</taxon>
        <taxon>Actinomycetota</taxon>
        <taxon>Actinomycetes</taxon>
        <taxon>Micrococcales</taxon>
        <taxon>Luteimicrobium</taxon>
    </lineage>
</organism>